<dbReference type="RefSeq" id="WP_275581979.1">
    <property type="nucleotide sequence ID" value="NZ_JAFBEB010000022.1"/>
</dbReference>
<comment type="caution">
    <text evidence="1">The sequence shown here is derived from an EMBL/GenBank/DDBJ whole genome shotgun (WGS) entry which is preliminary data.</text>
</comment>
<evidence type="ECO:0000313" key="2">
    <source>
        <dbReference type="Proteomes" id="UP000717624"/>
    </source>
</evidence>
<reference evidence="1" key="1">
    <citation type="submission" date="2021-01" db="EMBL/GenBank/DDBJ databases">
        <title>Genomic Encyclopedia of Type Strains, Phase IV (KMG-IV): sequencing the most valuable type-strain genomes for metagenomic binning, comparative biology and taxonomic classification.</title>
        <authorList>
            <person name="Goeker M."/>
        </authorList>
    </citation>
    <scope>NUCLEOTIDE SEQUENCE</scope>
    <source>
        <strain evidence="1">DSM 25523</strain>
    </source>
</reference>
<protein>
    <submittedName>
        <fullName evidence="1">Phosphorylcholine metabolism protein LicD</fullName>
    </submittedName>
</protein>
<proteinExistence type="predicted"/>
<gene>
    <name evidence="1" type="ORF">JOD01_003882</name>
</gene>
<evidence type="ECO:0000313" key="1">
    <source>
        <dbReference type="EMBL" id="MBM7592220.1"/>
    </source>
</evidence>
<dbReference type="Proteomes" id="UP000717624">
    <property type="component" value="Unassembled WGS sequence"/>
</dbReference>
<dbReference type="AlphaFoldDB" id="A0A938Y2Q5"/>
<keyword evidence="2" id="KW-1185">Reference proteome</keyword>
<sequence>MREGLKEKQINKLELLSYIVNNCTPEQLNALLLQFMEQIKAKS</sequence>
<organism evidence="1 2">
    <name type="scientific">Brevibacillus fulvus</name>
    <dbReference type="NCBI Taxonomy" id="1125967"/>
    <lineage>
        <taxon>Bacteria</taxon>
        <taxon>Bacillati</taxon>
        <taxon>Bacillota</taxon>
        <taxon>Bacilli</taxon>
        <taxon>Bacillales</taxon>
        <taxon>Paenibacillaceae</taxon>
        <taxon>Brevibacillus</taxon>
    </lineage>
</organism>
<dbReference type="EMBL" id="JAFBEB010000022">
    <property type="protein sequence ID" value="MBM7592220.1"/>
    <property type="molecule type" value="Genomic_DNA"/>
</dbReference>
<accession>A0A938Y2Q5</accession>
<name>A0A938Y2Q5_9BACL</name>